<dbReference type="PROSITE" id="PS50887">
    <property type="entry name" value="GGDEF"/>
    <property type="match status" value="1"/>
</dbReference>
<proteinExistence type="predicted"/>
<comment type="caution">
    <text evidence="3">The sequence shown here is derived from an EMBL/GenBank/DDBJ whole genome shotgun (WGS) entry which is preliminary data.</text>
</comment>
<dbReference type="InterPro" id="IPR029787">
    <property type="entry name" value="Nucleotide_cyclase"/>
</dbReference>
<sequence>MSLPSQQIIDAMRDMVFVMRVEQNPYRFYYELFNQVAKDVLGFTTATLNQEIEDVNPVTKATVLKNQYMEVVRKQQASAYQDDYFVSSGQKVSESVLTPIITDGIVTHIVAVVRDITAVKYAHEQTLISKKRLELSRQRYKSLFDNNTAPIGYLNLSGELVKMNQALTTLAETIEGEDFSRNLFELLDGDSLAEVRESFYQTSQGKHCSVETDVHTKADHPMHLEIRFIPMRLDYHVHGIYVIIRDLTTEYFAKSALLESEKRFRLIAEHSSDLIQVLDQKQHFSYLSPSHTQRLHYHLDELYQKTFCDITSAAFKAAVQEVLTAISDTPSAVKKEIQLVDALGEARWFECQFESVFDVGVYVHTIVVARDIEERKAYEAELTQLAYQDPLTGLANRRLFNNRLEQIVTQFRREQTSFAVMMLDIDNFKTINDQYGHEVGDAVIVEIARRLQHVLRDVDTVARLGGDEFIILLPALATEAGVYRVIERLEQALQATYRMDDHDLSVGVSIGVVMPTAETCNVKRILNQADRALYEAKRTGKNKTIFHAYDD</sequence>
<evidence type="ECO:0000259" key="2">
    <source>
        <dbReference type="PROSITE" id="PS50887"/>
    </source>
</evidence>
<dbReference type="AlphaFoldDB" id="A0A2V3WHM2"/>
<dbReference type="SMART" id="SM00267">
    <property type="entry name" value="GGDEF"/>
    <property type="match status" value="1"/>
</dbReference>
<dbReference type="Pfam" id="PF08448">
    <property type="entry name" value="PAS_4"/>
    <property type="match status" value="1"/>
</dbReference>
<dbReference type="NCBIfam" id="TIGR00254">
    <property type="entry name" value="GGDEF"/>
    <property type="match status" value="1"/>
</dbReference>
<name>A0A2V3WHM2_9BACI</name>
<organism evidence="3 4">
    <name type="scientific">Streptohalobacillus salinus</name>
    <dbReference type="NCBI Taxonomy" id="621096"/>
    <lineage>
        <taxon>Bacteria</taxon>
        <taxon>Bacillati</taxon>
        <taxon>Bacillota</taxon>
        <taxon>Bacilli</taxon>
        <taxon>Bacillales</taxon>
        <taxon>Bacillaceae</taxon>
        <taxon>Streptohalobacillus</taxon>
    </lineage>
</organism>
<dbReference type="PANTHER" id="PTHR44757">
    <property type="entry name" value="DIGUANYLATE CYCLASE DGCP"/>
    <property type="match status" value="1"/>
</dbReference>
<accession>A0A2V3WHM2</accession>
<dbReference type="EMBL" id="QJJR01000001">
    <property type="protein sequence ID" value="PXW93024.1"/>
    <property type="molecule type" value="Genomic_DNA"/>
</dbReference>
<dbReference type="Pfam" id="PF00990">
    <property type="entry name" value="GGDEF"/>
    <property type="match status" value="1"/>
</dbReference>
<dbReference type="InterPro" id="IPR000014">
    <property type="entry name" value="PAS"/>
</dbReference>
<dbReference type="NCBIfam" id="TIGR00229">
    <property type="entry name" value="sensory_box"/>
    <property type="match status" value="2"/>
</dbReference>
<keyword evidence="4" id="KW-1185">Reference proteome</keyword>
<dbReference type="OrthoDB" id="9759607at2"/>
<dbReference type="InterPro" id="IPR035965">
    <property type="entry name" value="PAS-like_dom_sf"/>
</dbReference>
<dbReference type="Gene3D" id="3.30.70.270">
    <property type="match status" value="1"/>
</dbReference>
<dbReference type="PANTHER" id="PTHR44757:SF2">
    <property type="entry name" value="BIOFILM ARCHITECTURE MAINTENANCE PROTEIN MBAA"/>
    <property type="match status" value="1"/>
</dbReference>
<gene>
    <name evidence="3" type="ORF">DES38_101105</name>
</gene>
<protein>
    <submittedName>
        <fullName evidence="3">PAS domain S-box-containing protein/diguanylate cyclase (GGDEF)-like protein</fullName>
    </submittedName>
</protein>
<dbReference type="Pfam" id="PF13426">
    <property type="entry name" value="PAS_9"/>
    <property type="match status" value="1"/>
</dbReference>
<reference evidence="3 4" key="1">
    <citation type="submission" date="2018-05" db="EMBL/GenBank/DDBJ databases">
        <title>Genomic Encyclopedia of Type Strains, Phase IV (KMG-IV): sequencing the most valuable type-strain genomes for metagenomic binning, comparative biology and taxonomic classification.</title>
        <authorList>
            <person name="Goeker M."/>
        </authorList>
    </citation>
    <scope>NUCLEOTIDE SEQUENCE [LARGE SCALE GENOMIC DNA]</scope>
    <source>
        <strain evidence="3 4">DSM 22440</strain>
    </source>
</reference>
<dbReference type="CDD" id="cd00130">
    <property type="entry name" value="PAS"/>
    <property type="match status" value="1"/>
</dbReference>
<feature type="domain" description="GGDEF" evidence="2">
    <location>
        <begin position="416"/>
        <end position="549"/>
    </location>
</feature>
<dbReference type="SMART" id="SM00091">
    <property type="entry name" value="PAS"/>
    <property type="match status" value="2"/>
</dbReference>
<dbReference type="RefSeq" id="WP_110250126.1">
    <property type="nucleotide sequence ID" value="NZ_QJJR01000001.1"/>
</dbReference>
<evidence type="ECO:0000313" key="3">
    <source>
        <dbReference type="EMBL" id="PXW93024.1"/>
    </source>
</evidence>
<dbReference type="InterPro" id="IPR000160">
    <property type="entry name" value="GGDEF_dom"/>
</dbReference>
<dbReference type="InterPro" id="IPR013656">
    <property type="entry name" value="PAS_4"/>
</dbReference>
<dbReference type="CDD" id="cd01949">
    <property type="entry name" value="GGDEF"/>
    <property type="match status" value="1"/>
</dbReference>
<evidence type="ECO:0000259" key="1">
    <source>
        <dbReference type="PROSITE" id="PS50112"/>
    </source>
</evidence>
<evidence type="ECO:0000313" key="4">
    <source>
        <dbReference type="Proteomes" id="UP000247922"/>
    </source>
</evidence>
<dbReference type="InterPro" id="IPR043128">
    <property type="entry name" value="Rev_trsase/Diguanyl_cyclase"/>
</dbReference>
<dbReference type="Gene3D" id="3.30.450.20">
    <property type="entry name" value="PAS domain"/>
    <property type="match status" value="3"/>
</dbReference>
<dbReference type="FunFam" id="3.30.70.270:FF:000001">
    <property type="entry name" value="Diguanylate cyclase domain protein"/>
    <property type="match status" value="1"/>
</dbReference>
<dbReference type="PROSITE" id="PS50112">
    <property type="entry name" value="PAS"/>
    <property type="match status" value="1"/>
</dbReference>
<feature type="domain" description="PAS" evidence="1">
    <location>
        <begin position="136"/>
        <end position="206"/>
    </location>
</feature>
<dbReference type="SUPFAM" id="SSF55785">
    <property type="entry name" value="PYP-like sensor domain (PAS domain)"/>
    <property type="match status" value="2"/>
</dbReference>
<dbReference type="InterPro" id="IPR052155">
    <property type="entry name" value="Biofilm_reg_signaling"/>
</dbReference>
<dbReference type="SUPFAM" id="SSF55073">
    <property type="entry name" value="Nucleotide cyclase"/>
    <property type="match status" value="1"/>
</dbReference>
<dbReference type="Proteomes" id="UP000247922">
    <property type="component" value="Unassembled WGS sequence"/>
</dbReference>